<dbReference type="Proteomes" id="UP000794436">
    <property type="component" value="Unassembled WGS sequence"/>
</dbReference>
<dbReference type="AlphaFoldDB" id="A0A8K1FQZ9"/>
<evidence type="ECO:0000256" key="2">
    <source>
        <dbReference type="SAM" id="SignalP"/>
    </source>
</evidence>
<evidence type="ECO:0000256" key="1">
    <source>
        <dbReference type="ARBA" id="ARBA00022729"/>
    </source>
</evidence>
<name>A0A8K1FQZ9_PYTOL</name>
<sequence length="268" mass="28760">MHVFAALSTLLLATNAGYAIGHKRSAGQGYSNGNKFSGVARSASTGDFYPNKCAYNDFSSVIVPAAESRFAYVTSAYWSKDLPCGRCANVTVAPADDPQYAMPNSTVTVMLISQFDETCTSDDGTECVGDLLLSTQAYREMLNGGTGSRFDVNWELVKCPDDFVRGGVEFAFGDGTSANMLTVQPRNFHGQIASLEVKFDDGSRYPFGAPGQDTTGSYRMVLAPKKDGLDFSKPFTLVATQAISGYSIEVKVDELPEASLVVVTDAQF</sequence>
<dbReference type="InterPro" id="IPR036749">
    <property type="entry name" value="Expansin_CBD_sf"/>
</dbReference>
<feature type="signal peptide" evidence="2">
    <location>
        <begin position="1"/>
        <end position="19"/>
    </location>
</feature>
<accession>A0A8K1FQZ9</accession>
<proteinExistence type="predicted"/>
<keyword evidence="1 2" id="KW-0732">Signal</keyword>
<dbReference type="EMBL" id="SPLM01000002">
    <property type="protein sequence ID" value="TMW68462.1"/>
    <property type="molecule type" value="Genomic_DNA"/>
</dbReference>
<dbReference type="InterPro" id="IPR051477">
    <property type="entry name" value="Expansin_CellWall"/>
</dbReference>
<protein>
    <recommendedName>
        <fullName evidence="5">Expansin-like EG45 domain-containing protein</fullName>
    </recommendedName>
</protein>
<comment type="caution">
    <text evidence="3">The sequence shown here is derived from an EMBL/GenBank/DDBJ whole genome shotgun (WGS) entry which is preliminary data.</text>
</comment>
<dbReference type="Gene3D" id="2.60.40.760">
    <property type="entry name" value="Expansin, cellulose-binding-like domain"/>
    <property type="match status" value="1"/>
</dbReference>
<keyword evidence="4" id="KW-1185">Reference proteome</keyword>
<evidence type="ECO:0008006" key="5">
    <source>
        <dbReference type="Google" id="ProtNLM"/>
    </source>
</evidence>
<evidence type="ECO:0000313" key="3">
    <source>
        <dbReference type="EMBL" id="TMW68462.1"/>
    </source>
</evidence>
<dbReference type="PANTHER" id="PTHR31836:SF21">
    <property type="entry name" value="EXPANSIN-LIKE PROTEIN 7"/>
    <property type="match status" value="1"/>
</dbReference>
<dbReference type="InterPro" id="IPR036908">
    <property type="entry name" value="RlpA-like_sf"/>
</dbReference>
<dbReference type="SUPFAM" id="SSF50685">
    <property type="entry name" value="Barwin-like endoglucanases"/>
    <property type="match status" value="1"/>
</dbReference>
<organism evidence="3 4">
    <name type="scientific">Pythium oligandrum</name>
    <name type="common">Mycoparasitic fungus</name>
    <dbReference type="NCBI Taxonomy" id="41045"/>
    <lineage>
        <taxon>Eukaryota</taxon>
        <taxon>Sar</taxon>
        <taxon>Stramenopiles</taxon>
        <taxon>Oomycota</taxon>
        <taxon>Peronosporomycetes</taxon>
        <taxon>Pythiales</taxon>
        <taxon>Pythiaceae</taxon>
        <taxon>Pythium</taxon>
    </lineage>
</organism>
<dbReference type="Gene3D" id="2.40.40.10">
    <property type="entry name" value="RlpA-like domain"/>
    <property type="match status" value="1"/>
</dbReference>
<feature type="chain" id="PRO_5035447602" description="Expansin-like EG45 domain-containing protein" evidence="2">
    <location>
        <begin position="20"/>
        <end position="268"/>
    </location>
</feature>
<reference evidence="3" key="1">
    <citation type="submission" date="2019-03" db="EMBL/GenBank/DDBJ databases">
        <title>Long read genome sequence of the mycoparasitic Pythium oligandrum ATCC 38472 isolated from sugarbeet rhizosphere.</title>
        <authorList>
            <person name="Gaulin E."/>
        </authorList>
    </citation>
    <scope>NUCLEOTIDE SEQUENCE</scope>
    <source>
        <strain evidence="3">ATCC 38472_TT</strain>
    </source>
</reference>
<evidence type="ECO:0000313" key="4">
    <source>
        <dbReference type="Proteomes" id="UP000794436"/>
    </source>
</evidence>
<gene>
    <name evidence="3" type="ORF">Poli38472_005930</name>
</gene>
<dbReference type="PANTHER" id="PTHR31836">
    <property type="match status" value="1"/>
</dbReference>
<dbReference type="OrthoDB" id="156065at2759"/>